<organism evidence="1">
    <name type="scientific">Myoviridae sp. ctBrv3</name>
    <dbReference type="NCBI Taxonomy" id="2825047"/>
    <lineage>
        <taxon>Viruses</taxon>
        <taxon>Duplodnaviria</taxon>
        <taxon>Heunggongvirae</taxon>
        <taxon>Uroviricota</taxon>
        <taxon>Caudoviricetes</taxon>
    </lineage>
</organism>
<sequence>MNEFITINLGGYPVRVSSYSRLLHREQGDDINGFEPLSDFGYNSILFHNLGFDTAPIGLQWIESGKPIEWIAKESNNVLDIPMTKNKLMLLGPTSLLDLMRIVRLWGAGHVENGNILDYIHSFQLPEPDQIKYLIENGYKVSRKPIIRKKTDSWLTSNIEMRRLYNINPNVDEEYYENCFRNYTKYFREAIITNPIPLFVASIIDPDFLFGLIRESEIQSAKIVNAQKYDDIAALRKDEDMFDEFVKVFTVFEEQVNEMYAQEGAFAFTKDLRNSMEFVPSGSVSMMYRTHKAAMGNTKANKFYKLISEDDVIADLSMVSDYTDNELVENDRQEIFKYIDKKSLPTFLTDMVTKEDGSKSQSDAYNAVMIRLKRIITCLKVNFPDMFDSKDKMIITKPFYMDENRFALYSKVTNEVIIATNDRKIYIMSPKNAIDLYKSLYNTKVLLDPKEIPPECSPAAPRMKLIGEKNENVPPVVSEPIPTGKLVNEAYQTPQYDNVIGGSGIQVDEDGMIGINISNYVE</sequence>
<dbReference type="EMBL" id="BK015387">
    <property type="protein sequence ID" value="DAE04408.1"/>
    <property type="molecule type" value="Genomic_DNA"/>
</dbReference>
<proteinExistence type="predicted"/>
<accession>A0A8S5PCJ0</accession>
<name>A0A8S5PCJ0_9CAUD</name>
<protein>
    <submittedName>
        <fullName evidence="1">Uncharacterized protein</fullName>
    </submittedName>
</protein>
<reference evidence="1" key="1">
    <citation type="journal article" date="2021" name="Proc. Natl. Acad. Sci. U.S.A.">
        <title>A Catalog of Tens of Thousands of Viruses from Human Metagenomes Reveals Hidden Associations with Chronic Diseases.</title>
        <authorList>
            <person name="Tisza M.J."/>
            <person name="Buck C.B."/>
        </authorList>
    </citation>
    <scope>NUCLEOTIDE SEQUENCE</scope>
    <source>
        <strain evidence="1">CtBrv3</strain>
    </source>
</reference>
<evidence type="ECO:0000313" key="1">
    <source>
        <dbReference type="EMBL" id="DAE04408.1"/>
    </source>
</evidence>